<gene>
    <name evidence="1" type="ORF">SCALOS_LOCUS9118</name>
</gene>
<keyword evidence="2" id="KW-1185">Reference proteome</keyword>
<feature type="non-terminal residue" evidence="1">
    <location>
        <position position="1"/>
    </location>
</feature>
<organism evidence="1 2">
    <name type="scientific">Scutellospora calospora</name>
    <dbReference type="NCBI Taxonomy" id="85575"/>
    <lineage>
        <taxon>Eukaryota</taxon>
        <taxon>Fungi</taxon>
        <taxon>Fungi incertae sedis</taxon>
        <taxon>Mucoromycota</taxon>
        <taxon>Glomeromycotina</taxon>
        <taxon>Glomeromycetes</taxon>
        <taxon>Diversisporales</taxon>
        <taxon>Gigasporaceae</taxon>
        <taxon>Scutellospora</taxon>
    </lineage>
</organism>
<evidence type="ECO:0000313" key="2">
    <source>
        <dbReference type="Proteomes" id="UP000789860"/>
    </source>
</evidence>
<comment type="caution">
    <text evidence="1">The sequence shown here is derived from an EMBL/GenBank/DDBJ whole genome shotgun (WGS) entry which is preliminary data.</text>
</comment>
<accession>A0ACA9NP71</accession>
<proteinExistence type="predicted"/>
<reference evidence="1" key="1">
    <citation type="submission" date="2021-06" db="EMBL/GenBank/DDBJ databases">
        <authorList>
            <person name="Kallberg Y."/>
            <person name="Tangrot J."/>
            <person name="Rosling A."/>
        </authorList>
    </citation>
    <scope>NUCLEOTIDE SEQUENCE</scope>
    <source>
        <strain evidence="1">AU212A</strain>
    </source>
</reference>
<protein>
    <submittedName>
        <fullName evidence="1">2175_t:CDS:1</fullName>
    </submittedName>
</protein>
<dbReference type="Proteomes" id="UP000789860">
    <property type="component" value="Unassembled WGS sequence"/>
</dbReference>
<evidence type="ECO:0000313" key="1">
    <source>
        <dbReference type="EMBL" id="CAG8663574.1"/>
    </source>
</evidence>
<name>A0ACA9NP71_9GLOM</name>
<dbReference type="EMBL" id="CAJVPM010026817">
    <property type="protein sequence ID" value="CAG8663574.1"/>
    <property type="molecule type" value="Genomic_DNA"/>
</dbReference>
<sequence>SPLQEATETKLSKTCKQDFCSEGHQATGYKRKNKHIAREIS</sequence>